<evidence type="ECO:0000313" key="2">
    <source>
        <dbReference type="Proteomes" id="UP000377803"/>
    </source>
</evidence>
<keyword evidence="2" id="KW-1185">Reference proteome</keyword>
<accession>A0A5Q0UGE2</accession>
<protein>
    <submittedName>
        <fullName evidence="1">Uncharacterized protein</fullName>
    </submittedName>
</protein>
<dbReference type="EMBL" id="CP040089">
    <property type="protein sequence ID" value="QGA80059.1"/>
    <property type="molecule type" value="Genomic_DNA"/>
</dbReference>
<dbReference type="AlphaFoldDB" id="A0A5Q0UGE2"/>
<dbReference type="Proteomes" id="UP000377803">
    <property type="component" value="Chromosome"/>
</dbReference>
<proteinExistence type="predicted"/>
<dbReference type="RefSeq" id="WP_153549797.1">
    <property type="nucleotide sequence ID" value="NZ_CP040089.1"/>
</dbReference>
<name>A0A5Q0UGE2_9ARCH</name>
<reference evidence="2" key="1">
    <citation type="submission" date="2019-05" db="EMBL/GenBank/DDBJ databases">
        <title>Candidatus Nanohalobium constans, a novel model system to study the DPANN nano-sized archaea: genomic and physiological characterization of a nanoarchaeon co-cultured with its chitinotrophic host.</title>
        <authorList>
            <person name="La Cono V."/>
            <person name="Arcadi E."/>
            <person name="Crisafi F."/>
            <person name="Denaro R."/>
            <person name="La Spada G."/>
            <person name="Messina E."/>
            <person name="Smedile F."/>
            <person name="Toshchakov S.V."/>
            <person name="Shevchenko M.A."/>
            <person name="Golyshin P.N."/>
            <person name="Golyshina O.V."/>
            <person name="Ferrer M."/>
            <person name="Rohde M."/>
            <person name="Mushegian A."/>
            <person name="Sorokin D.Y."/>
            <person name="Giuliano L."/>
            <person name="Yakimov M.M."/>
        </authorList>
    </citation>
    <scope>NUCLEOTIDE SEQUENCE [LARGE SCALE GENOMIC DNA]</scope>
    <source>
        <strain evidence="2">LC1Nh</strain>
    </source>
</reference>
<sequence length="102" mass="11668">MFGTKTVFESLEEEKVDEFVFKFYSVLEESQERSLAASTLFYSKIQEDLLEYAEEGAVDLNDLEEIESSRFGTADYISWDAAEAFDEAVREAYEELGIGYEG</sequence>
<organism evidence="1 2">
    <name type="scientific">Candidatus Nanohalobium constans</name>
    <dbReference type="NCBI Taxonomy" id="2565781"/>
    <lineage>
        <taxon>Archaea</taxon>
        <taxon>Candidatus Nanohalarchaeota</taxon>
        <taxon>Candidatus Nanohalobia</taxon>
        <taxon>Candidatus Nanohalobiales</taxon>
        <taxon>Candidatus Nanohalobiaceae</taxon>
        <taxon>Candidatus Nanohalobium</taxon>
    </lineage>
</organism>
<evidence type="ECO:0000313" key="1">
    <source>
        <dbReference type="EMBL" id="QGA80059.1"/>
    </source>
</evidence>
<dbReference type="KEGG" id="ncon:LC1Nh_0151"/>
<dbReference type="GeneID" id="42364532"/>
<gene>
    <name evidence="1" type="ORF">LC1Nh_0151</name>
</gene>